<dbReference type="RefSeq" id="WP_272988801.1">
    <property type="nucleotide sequence ID" value="NZ_CAJWRG010000033.1"/>
</dbReference>
<protein>
    <recommendedName>
        <fullName evidence="4">DUF3667 domain-containing protein</fullName>
    </recommendedName>
</protein>
<dbReference type="Proteomes" id="UP000259610">
    <property type="component" value="Unassembled WGS sequence"/>
</dbReference>
<reference evidence="2 3" key="1">
    <citation type="journal article" date="2018" name="Nat. Biotechnol.">
        <title>A standardized bacterial taxonomy based on genome phylogeny substantially revises the tree of life.</title>
        <authorList>
            <person name="Parks D.H."/>
            <person name="Chuvochina M."/>
            <person name="Waite D.W."/>
            <person name="Rinke C."/>
            <person name="Skarshewski A."/>
            <person name="Chaumeil P.A."/>
            <person name="Hugenholtz P."/>
        </authorList>
    </citation>
    <scope>NUCLEOTIDE SEQUENCE [LARGE SCALE GENOMIC DNA]</scope>
    <source>
        <strain evidence="2">UBA8733</strain>
    </source>
</reference>
<feature type="transmembrane region" description="Helical" evidence="1">
    <location>
        <begin position="105"/>
        <end position="123"/>
    </location>
</feature>
<name>A0A3B9GYU5_9PROT</name>
<evidence type="ECO:0000313" key="3">
    <source>
        <dbReference type="Proteomes" id="UP000259610"/>
    </source>
</evidence>
<feature type="transmembrane region" description="Helical" evidence="1">
    <location>
        <begin position="338"/>
        <end position="361"/>
    </location>
</feature>
<sequence>MSHDMEAAGAASLGGLTSGEHHKVQPPGEPCRNCGAVVTERYCSRCGQLASNFHRPFFGLVASSLADTFALDSRLWRSVPLLLFRPGRMTRNYLDGKRARYVPPFRMFLLASLLFFLTVFGLGDRLGWYADWTLNPGAGVEISEAGRANAIEELKARLERDDLSPAGREGLESVLARLEAGEQVPFVREDGTVDRDALHGMIDQAIAPGTSPVEAQTIQAAGDQFARVFENQDRFAARFREWAPRFSLMFMPLLTLMLTVIYAWRRTVYVYDHVIVALHFQTFVYSLATLLLLVGAFLHIGPDLLSLVGTIWGVWYLHRQLRVTYGTGFFMAALRTTILLILGITVLFLLALGLVILSFLLT</sequence>
<dbReference type="AlphaFoldDB" id="A0A3B9GYU5"/>
<feature type="transmembrane region" description="Helical" evidence="1">
    <location>
        <begin position="246"/>
        <end position="264"/>
    </location>
</feature>
<proteinExistence type="predicted"/>
<evidence type="ECO:0000313" key="2">
    <source>
        <dbReference type="EMBL" id="HAE27621.1"/>
    </source>
</evidence>
<accession>A0A3B9GYU5</accession>
<gene>
    <name evidence="2" type="ORF">DCG58_10705</name>
</gene>
<keyword evidence="1" id="KW-1133">Transmembrane helix</keyword>
<evidence type="ECO:0000256" key="1">
    <source>
        <dbReference type="SAM" id="Phobius"/>
    </source>
</evidence>
<organism evidence="2 3">
    <name type="scientific">Hyphomonas adhaerens</name>
    <dbReference type="NCBI Taxonomy" id="81029"/>
    <lineage>
        <taxon>Bacteria</taxon>
        <taxon>Pseudomonadati</taxon>
        <taxon>Pseudomonadota</taxon>
        <taxon>Alphaproteobacteria</taxon>
        <taxon>Hyphomonadales</taxon>
        <taxon>Hyphomonadaceae</taxon>
        <taxon>Hyphomonas</taxon>
    </lineage>
</organism>
<feature type="transmembrane region" description="Helical" evidence="1">
    <location>
        <begin position="284"/>
        <end position="317"/>
    </location>
</feature>
<keyword evidence="1" id="KW-0812">Transmembrane</keyword>
<comment type="caution">
    <text evidence="2">The sequence shown here is derived from an EMBL/GenBank/DDBJ whole genome shotgun (WGS) entry which is preliminary data.</text>
</comment>
<dbReference type="Pfam" id="PF12412">
    <property type="entry name" value="DUF3667"/>
    <property type="match status" value="1"/>
</dbReference>
<evidence type="ECO:0008006" key="4">
    <source>
        <dbReference type="Google" id="ProtNLM"/>
    </source>
</evidence>
<keyword evidence="1" id="KW-0472">Membrane</keyword>
<dbReference type="InterPro" id="IPR022134">
    <property type="entry name" value="DUF3667"/>
</dbReference>
<dbReference type="EMBL" id="DMAN01000237">
    <property type="protein sequence ID" value="HAE27621.1"/>
    <property type="molecule type" value="Genomic_DNA"/>
</dbReference>